<gene>
    <name evidence="1" type="ORF">GGQ99_001334</name>
</gene>
<dbReference type="RefSeq" id="WP_183261517.1">
    <property type="nucleotide sequence ID" value="NZ_BAAAVZ010000003.1"/>
</dbReference>
<keyword evidence="2" id="KW-1185">Reference proteome</keyword>
<sequence>MDAQADTDARIIRDQLTALRGWIGHWKDDAECKQICTLSSLILAQSHVDNALAVLDRMQAEQRAAA</sequence>
<name>A0ABR6KYK5_9HYPH</name>
<accession>A0ABR6KYK5</accession>
<dbReference type="EMBL" id="JACHOT010000001">
    <property type="protein sequence ID" value="MBB4649612.1"/>
    <property type="molecule type" value="Genomic_DNA"/>
</dbReference>
<organism evidence="1 2">
    <name type="scientific">Aminobacter niigataensis</name>
    <dbReference type="NCBI Taxonomy" id="83265"/>
    <lineage>
        <taxon>Bacteria</taxon>
        <taxon>Pseudomonadati</taxon>
        <taxon>Pseudomonadota</taxon>
        <taxon>Alphaproteobacteria</taxon>
        <taxon>Hyphomicrobiales</taxon>
        <taxon>Phyllobacteriaceae</taxon>
        <taxon>Aminobacter</taxon>
    </lineage>
</organism>
<evidence type="ECO:0000313" key="1">
    <source>
        <dbReference type="EMBL" id="MBB4649612.1"/>
    </source>
</evidence>
<reference evidence="1 2" key="1">
    <citation type="submission" date="2020-08" db="EMBL/GenBank/DDBJ databases">
        <title>Genomic Encyclopedia of Type Strains, Phase IV (KMG-IV): sequencing the most valuable type-strain genomes for metagenomic binning, comparative biology and taxonomic classification.</title>
        <authorList>
            <person name="Goeker M."/>
        </authorList>
    </citation>
    <scope>NUCLEOTIDE SEQUENCE [LARGE SCALE GENOMIC DNA]</scope>
    <source>
        <strain evidence="1 2">DSM 7050</strain>
    </source>
</reference>
<comment type="caution">
    <text evidence="1">The sequence shown here is derived from an EMBL/GenBank/DDBJ whole genome shotgun (WGS) entry which is preliminary data.</text>
</comment>
<protein>
    <submittedName>
        <fullName evidence="1">Uncharacterized protein</fullName>
    </submittedName>
</protein>
<proteinExistence type="predicted"/>
<dbReference type="Proteomes" id="UP000539538">
    <property type="component" value="Unassembled WGS sequence"/>
</dbReference>
<evidence type="ECO:0000313" key="2">
    <source>
        <dbReference type="Proteomes" id="UP000539538"/>
    </source>
</evidence>